<protein>
    <submittedName>
        <fullName evidence="1">Tail protein X</fullName>
    </submittedName>
</protein>
<gene>
    <name evidence="1" type="ORF">QJT92_09795</name>
</gene>
<evidence type="ECO:0000313" key="2">
    <source>
        <dbReference type="Proteomes" id="UP001224812"/>
    </source>
</evidence>
<reference evidence="1 2" key="1">
    <citation type="journal article" date="2023" name="Front. Microbiol.">
        <title>Phylogeography and host specificity of Pasteurellaceae pathogenic to sea-farmed fish in the north-east Atlantic.</title>
        <authorList>
            <person name="Gulla S."/>
            <person name="Colquhoun D.J."/>
            <person name="Olsen A.B."/>
            <person name="Spilsberg B."/>
            <person name="Lagesen K."/>
            <person name="Aakesson C.P."/>
            <person name="Strom S."/>
            <person name="Manji F."/>
            <person name="Birkbeck T.H."/>
            <person name="Nilsen H.K."/>
        </authorList>
    </citation>
    <scope>NUCLEOTIDE SEQUENCE [LARGE SCALE GENOMIC DNA]</scope>
    <source>
        <strain evidence="1 2">VIO11850</strain>
    </source>
</reference>
<keyword evidence="2" id="KW-1185">Reference proteome</keyword>
<dbReference type="Pfam" id="PF05489">
    <property type="entry name" value="Phage_tail_X"/>
    <property type="match status" value="1"/>
</dbReference>
<accession>A0ABT9JN17</accession>
<sequence length="73" mass="8377">MNNPVIAHRIKEGERWDLIAHRYYGDIGEINRLINANPHLSFCEVLPTGETLLVPIIKVKENSVADLPPWMQE</sequence>
<organism evidence="1 2">
    <name type="scientific">Phocoenobacter skyensis</name>
    <dbReference type="NCBI Taxonomy" id="97481"/>
    <lineage>
        <taxon>Bacteria</taxon>
        <taxon>Pseudomonadati</taxon>
        <taxon>Pseudomonadota</taxon>
        <taxon>Gammaproteobacteria</taxon>
        <taxon>Pasteurellales</taxon>
        <taxon>Pasteurellaceae</taxon>
        <taxon>Phocoenobacter</taxon>
    </lineage>
</organism>
<dbReference type="Proteomes" id="UP001224812">
    <property type="component" value="Unassembled WGS sequence"/>
</dbReference>
<proteinExistence type="predicted"/>
<dbReference type="InterPro" id="IPR008861">
    <property type="entry name" value="GpX-like"/>
</dbReference>
<evidence type="ECO:0000313" key="1">
    <source>
        <dbReference type="EMBL" id="MDP8086209.1"/>
    </source>
</evidence>
<dbReference type="RefSeq" id="WP_306384003.1">
    <property type="nucleotide sequence ID" value="NZ_JASAVR010000025.1"/>
</dbReference>
<dbReference type="Gene3D" id="3.10.350.10">
    <property type="entry name" value="LysM domain"/>
    <property type="match status" value="1"/>
</dbReference>
<comment type="caution">
    <text evidence="1">The sequence shown here is derived from an EMBL/GenBank/DDBJ whole genome shotgun (WGS) entry which is preliminary data.</text>
</comment>
<dbReference type="InterPro" id="IPR036779">
    <property type="entry name" value="LysM_dom_sf"/>
</dbReference>
<name>A0ABT9JN17_9PAST</name>
<dbReference type="EMBL" id="JASAVS010000026">
    <property type="protein sequence ID" value="MDP8086209.1"/>
    <property type="molecule type" value="Genomic_DNA"/>
</dbReference>